<gene>
    <name evidence="1" type="ORF">LCGC14_2686350</name>
</gene>
<proteinExistence type="predicted"/>
<feature type="non-terminal residue" evidence="1">
    <location>
        <position position="1"/>
    </location>
</feature>
<sequence length="61" mass="7061">NAVQKNIKFQNPLKGIIIGQFALEEYETYIKNSSALNKRMMTMVIERLKDQVQVFEESALV</sequence>
<organism evidence="1">
    <name type="scientific">marine sediment metagenome</name>
    <dbReference type="NCBI Taxonomy" id="412755"/>
    <lineage>
        <taxon>unclassified sequences</taxon>
        <taxon>metagenomes</taxon>
        <taxon>ecological metagenomes</taxon>
    </lineage>
</organism>
<comment type="caution">
    <text evidence="1">The sequence shown here is derived from an EMBL/GenBank/DDBJ whole genome shotgun (WGS) entry which is preliminary data.</text>
</comment>
<accession>A0A0F8ZJW1</accession>
<protein>
    <recommendedName>
        <fullName evidence="2">Glyoxalase</fullName>
    </recommendedName>
</protein>
<evidence type="ECO:0008006" key="2">
    <source>
        <dbReference type="Google" id="ProtNLM"/>
    </source>
</evidence>
<dbReference type="AlphaFoldDB" id="A0A0F8ZJW1"/>
<dbReference type="EMBL" id="LAZR01047496">
    <property type="protein sequence ID" value="KKK94087.1"/>
    <property type="molecule type" value="Genomic_DNA"/>
</dbReference>
<reference evidence="1" key="1">
    <citation type="journal article" date="2015" name="Nature">
        <title>Complex archaea that bridge the gap between prokaryotes and eukaryotes.</title>
        <authorList>
            <person name="Spang A."/>
            <person name="Saw J.H."/>
            <person name="Jorgensen S.L."/>
            <person name="Zaremba-Niedzwiedzka K."/>
            <person name="Martijn J."/>
            <person name="Lind A.E."/>
            <person name="van Eijk R."/>
            <person name="Schleper C."/>
            <person name="Guy L."/>
            <person name="Ettema T.J."/>
        </authorList>
    </citation>
    <scope>NUCLEOTIDE SEQUENCE</scope>
</reference>
<evidence type="ECO:0000313" key="1">
    <source>
        <dbReference type="EMBL" id="KKK94087.1"/>
    </source>
</evidence>
<name>A0A0F8ZJW1_9ZZZZ</name>